<protein>
    <submittedName>
        <fullName evidence="2">SWIM-type domain-containing protein</fullName>
    </submittedName>
</protein>
<reference evidence="2" key="1">
    <citation type="submission" date="2016-11" db="UniProtKB">
        <authorList>
            <consortium name="WormBaseParasite"/>
        </authorList>
    </citation>
    <scope>IDENTIFICATION</scope>
    <source>
        <strain evidence="2">KR3021</strain>
    </source>
</reference>
<dbReference type="Proteomes" id="UP000095286">
    <property type="component" value="Unplaced"/>
</dbReference>
<sequence length="1571" mass="183081">MDENFGEDSNEIGANSSSITAEQKTLLEEVNKFLSKKFACRRREWNDRLGYALVGNTITTGIRDSNIFSLNDSPVQDEFEFIKQYMYRFLEIKDKMTSKKVSFLQTTHPYPTQHSIYAYHPVISLSESAAKRAALSFSYNDMLNRYNQIRQLKYNQLGDLVSLPEFFADLHFFSVLRESFSFNFGEIKRLSIMNTTNENVYYEGVASCLAGNVLSIQQVGYIVLGEVNRSNISNNHKKDPLTVMIKVDRGKVTESQCLCNKHKIPTMCSHVVALIVYRHVMKDYLQYNPAISESIDEMTFGACQNLIHQMIGFFNIRYSTNAIYEMVTKEGDPDYIDLGDLTINQSQTPKWQYSSVMKGFRQEIIPKFLVDQKNRACELDHFNLPKNIKKIYYLYACNIVARSSQTHPAYNILNIAEDMLERDDKHLIRFVLECSMAMLTKRDIVHQLYKYQKKERKSGCTYDFHDIEPRQLIAFNLRQDNGWRTLATERIQCFPAADTINKLFDCLTQAFHDPFLTRGFLIRLAHFLFKLHLKGWVLLGAVGGQAAADRFEDGHYSFFDGFKEPIAVIIYRLKGTFDYELTLEEHEECVVSKVEKDEFERYERFLLFKQPDYAGQVLPQHKERIRKEILTSKVWLVPKKTDFFMLYCNNFYFTPFRPQNAVDSIISALKGVNYLEELKKFLLKTSSVSTIKIRTNGINEIKTKITYMYKALLLSCQKLRDLNQTNLLYILLFEALSVVRVFAYCNEVELEHCCLYNKLVLFLMKLDIEELRRQVMKGSNDLGEKINLVVEKHRLALGGLYVKSPFLAKTLIELVELVYAEPDFEDIPEQITINLKCLVQKTLDSQLTMNEFRNPFIYESNRHERFDLFIFCIKKYTTDKSFIARMANKIFDLNYHRLYDEPYGNGKMFLTYYKLDESNQSFNQKPCMFPSEDYMITMHMFAKTLFILGGGQLNFRAFYPLNLHNQNTNVKTDFLIAAFIGSLYANGIDRHIQSYYKTTYFNVRPYFKFSLSILTQLHLAEDVGYYILSKSWKNCLGVRDVFRCIETYLTPRMVITNYSISYLICELLKHTYLFKNEEVQRMIKFVKNTDNLSMYRKCLMTSLQSVSESTDRILNHTISDVEYALYTPEGHFKPVILEELCWWLVELFQITDNKVYGEKMKFWSSKGKADVEGKALQIENKFIGGNDYFLGNKGPFVLSVYTHRMVETFYHTNYDGVVNPEVFYQLRGQFENGKTSLIQNKKLNNDYLGGCLRFNTLTPLSIDDGNNGLSPDKFSLLDAALDAGLKSLIEFLLNVKVQSQMEFRICEKLPNNEAVIKVMELAIRMGPVAINRFLFVIMFSTKAIGTLLEIHRILMGLLRYREVVGFKNRFVNVYLEGVVKIDKQRNLFAVDKNGQLVINEVWENNFCVPYSTFPFVGIRNCDFKLYSPVNHVEEITNLNEEIKSLYVNVVTDINITKFTQHMLNAVIDALAIRIQSPKNRIVDIRIQFKFLWHYCGLIIREITRETDPITSARTKNLLLDIYRYLKGLDKETYDHIKYLKEVMSESKVFGISFESNVFKQCIDGLKNISLE</sequence>
<proteinExistence type="predicted"/>
<evidence type="ECO:0000313" key="1">
    <source>
        <dbReference type="Proteomes" id="UP000095286"/>
    </source>
</evidence>
<evidence type="ECO:0000313" key="2">
    <source>
        <dbReference type="WBParaSite" id="RSKR_0000541500.1"/>
    </source>
</evidence>
<name>A0AC35TXB5_9BILA</name>
<organism evidence="1 2">
    <name type="scientific">Rhabditophanes sp. KR3021</name>
    <dbReference type="NCBI Taxonomy" id="114890"/>
    <lineage>
        <taxon>Eukaryota</taxon>
        <taxon>Metazoa</taxon>
        <taxon>Ecdysozoa</taxon>
        <taxon>Nematoda</taxon>
        <taxon>Chromadorea</taxon>
        <taxon>Rhabditida</taxon>
        <taxon>Tylenchina</taxon>
        <taxon>Panagrolaimomorpha</taxon>
        <taxon>Strongyloidoidea</taxon>
        <taxon>Alloionematidae</taxon>
        <taxon>Rhabditophanes</taxon>
    </lineage>
</organism>
<dbReference type="WBParaSite" id="RSKR_0000541500.1">
    <property type="protein sequence ID" value="RSKR_0000541500.1"/>
    <property type="gene ID" value="RSKR_0000541500"/>
</dbReference>
<accession>A0AC35TXB5</accession>